<feature type="transmembrane region" description="Helical" evidence="7">
    <location>
        <begin position="280"/>
        <end position="305"/>
    </location>
</feature>
<dbReference type="Proteomes" id="UP000281498">
    <property type="component" value="Unassembled WGS sequence"/>
</dbReference>
<comment type="caution">
    <text evidence="9">The sequence shown here is derived from an EMBL/GenBank/DDBJ whole genome shotgun (WGS) entry which is preliminary data.</text>
</comment>
<evidence type="ECO:0000256" key="5">
    <source>
        <dbReference type="ARBA" id="ARBA00022989"/>
    </source>
</evidence>
<gene>
    <name evidence="9" type="ORF">CR203_16070</name>
</gene>
<dbReference type="CDD" id="cd17503">
    <property type="entry name" value="MFS_LmrB_MDR_like"/>
    <property type="match status" value="1"/>
</dbReference>
<feature type="transmembrane region" description="Helical" evidence="7">
    <location>
        <begin position="60"/>
        <end position="83"/>
    </location>
</feature>
<keyword evidence="6 7" id="KW-0472">Membrane</keyword>
<dbReference type="AlphaFoldDB" id="A0A3A9KNW6"/>
<dbReference type="InterPro" id="IPR036259">
    <property type="entry name" value="MFS_trans_sf"/>
</dbReference>
<feature type="transmembrane region" description="Helical" evidence="7">
    <location>
        <begin position="95"/>
        <end position="117"/>
    </location>
</feature>
<feature type="transmembrane region" description="Helical" evidence="7">
    <location>
        <begin position="345"/>
        <end position="364"/>
    </location>
</feature>
<sequence length="488" mass="53149">MQSNNIEESNIETEIKHTDIKKLPIMISLLIGVFFAILNETLLNVAYLDLMATFGVTASTVQWLTTSFMLIVGVLVPISALLVRWFTTRQMFLGAMIMFTIGTIICAFAPTFSLLLIGRLIQAAGTGLLIPILMNTILFLYPPEKRGAAMGMVGLVIMFAPAIGPTISGLIIEALDWRWLFIFVLPFSLFSIGFAFVYLKNLTIVTKPRVDVLSIILSTLGFGGLVFGFSSIGEGEAGWSHPEVYLSIIISIIALFLFITRQLKLKEPILEFRVFKSPMFSLTTVLLIIMMMTMFSTMIILPMYLQGPLAFSALAAGLALLPGGVLNGIMSPIAGKIFDRFGPRFLVIPGTFILVVVMALFTQVSTDTSAYVFILLHSFLMIAIAMVMMPGQTNGLNQLPPTYYPHGTAVINTLMQVSGAIGIALFIGIMSSGQASYLEGVNDPSEPINISNAMTAGVQASFQVGLIFAIISFILALFMKRTVLPKSI</sequence>
<evidence type="ECO:0000256" key="2">
    <source>
        <dbReference type="ARBA" id="ARBA00022448"/>
    </source>
</evidence>
<dbReference type="Gene3D" id="1.20.1250.20">
    <property type="entry name" value="MFS general substrate transporter like domains"/>
    <property type="match status" value="1"/>
</dbReference>
<accession>A0A3A9KNW6</accession>
<dbReference type="PANTHER" id="PTHR42718:SF43">
    <property type="entry name" value="LINCOMYCIN RESISTANCE PROTEIN LMRB"/>
    <property type="match status" value="1"/>
</dbReference>
<feature type="transmembrane region" description="Helical" evidence="7">
    <location>
        <begin position="178"/>
        <end position="199"/>
    </location>
</feature>
<feature type="domain" description="Major facilitator superfamily (MFS) profile" evidence="8">
    <location>
        <begin position="25"/>
        <end position="484"/>
    </location>
</feature>
<name>A0A3A9KNW6_9BACI</name>
<dbReference type="RefSeq" id="WP_110939190.1">
    <property type="nucleotide sequence ID" value="NZ_KZ614148.1"/>
</dbReference>
<evidence type="ECO:0000256" key="7">
    <source>
        <dbReference type="SAM" id="Phobius"/>
    </source>
</evidence>
<feature type="transmembrane region" description="Helical" evidence="7">
    <location>
        <begin position="409"/>
        <end position="430"/>
    </location>
</feature>
<evidence type="ECO:0000256" key="1">
    <source>
        <dbReference type="ARBA" id="ARBA00004651"/>
    </source>
</evidence>
<organism evidence="9 10">
    <name type="scientific">Salipaludibacillus neizhouensis</name>
    <dbReference type="NCBI Taxonomy" id="885475"/>
    <lineage>
        <taxon>Bacteria</taxon>
        <taxon>Bacillati</taxon>
        <taxon>Bacillota</taxon>
        <taxon>Bacilli</taxon>
        <taxon>Bacillales</taxon>
        <taxon>Bacillaceae</taxon>
    </lineage>
</organism>
<feature type="transmembrane region" description="Helical" evidence="7">
    <location>
        <begin position="153"/>
        <end position="172"/>
    </location>
</feature>
<feature type="transmembrane region" description="Helical" evidence="7">
    <location>
        <begin position="460"/>
        <end position="479"/>
    </location>
</feature>
<dbReference type="Gene3D" id="1.20.1720.10">
    <property type="entry name" value="Multidrug resistance protein D"/>
    <property type="match status" value="1"/>
</dbReference>
<dbReference type="Pfam" id="PF07690">
    <property type="entry name" value="MFS_1"/>
    <property type="match status" value="1"/>
</dbReference>
<evidence type="ECO:0000313" key="10">
    <source>
        <dbReference type="Proteomes" id="UP000281498"/>
    </source>
</evidence>
<keyword evidence="10" id="KW-1185">Reference proteome</keyword>
<proteinExistence type="predicted"/>
<feature type="transmembrane region" description="Helical" evidence="7">
    <location>
        <begin position="123"/>
        <end position="141"/>
    </location>
</feature>
<dbReference type="SUPFAM" id="SSF103473">
    <property type="entry name" value="MFS general substrate transporter"/>
    <property type="match status" value="1"/>
</dbReference>
<protein>
    <submittedName>
        <fullName evidence="9">MFS transporter</fullName>
    </submittedName>
</protein>
<keyword evidence="4 7" id="KW-0812">Transmembrane</keyword>
<dbReference type="GO" id="GO:0022857">
    <property type="term" value="F:transmembrane transporter activity"/>
    <property type="evidence" value="ECO:0007669"/>
    <property type="project" value="InterPro"/>
</dbReference>
<feature type="transmembrane region" description="Helical" evidence="7">
    <location>
        <begin position="244"/>
        <end position="260"/>
    </location>
</feature>
<dbReference type="EMBL" id="PDOE01000007">
    <property type="protein sequence ID" value="RKL66406.1"/>
    <property type="molecule type" value="Genomic_DNA"/>
</dbReference>
<dbReference type="InterPro" id="IPR011701">
    <property type="entry name" value="MFS"/>
</dbReference>
<evidence type="ECO:0000259" key="8">
    <source>
        <dbReference type="PROSITE" id="PS50850"/>
    </source>
</evidence>
<dbReference type="InterPro" id="IPR020846">
    <property type="entry name" value="MFS_dom"/>
</dbReference>
<dbReference type="GO" id="GO:0005886">
    <property type="term" value="C:plasma membrane"/>
    <property type="evidence" value="ECO:0007669"/>
    <property type="project" value="UniProtKB-SubCell"/>
</dbReference>
<reference evidence="9 10" key="1">
    <citation type="submission" date="2017-10" db="EMBL/GenBank/DDBJ databases">
        <title>Bacillus sp. nov., a halophilic bacterium isolated from a Keqin Lake.</title>
        <authorList>
            <person name="Wang H."/>
        </authorList>
    </citation>
    <scope>NUCLEOTIDE SEQUENCE [LARGE SCALE GENOMIC DNA]</scope>
    <source>
        <strain evidence="9 10">KCTC 13187</strain>
    </source>
</reference>
<evidence type="ECO:0000256" key="6">
    <source>
        <dbReference type="ARBA" id="ARBA00023136"/>
    </source>
</evidence>
<keyword evidence="2" id="KW-0813">Transport</keyword>
<evidence type="ECO:0000256" key="3">
    <source>
        <dbReference type="ARBA" id="ARBA00022475"/>
    </source>
</evidence>
<evidence type="ECO:0000256" key="4">
    <source>
        <dbReference type="ARBA" id="ARBA00022692"/>
    </source>
</evidence>
<dbReference type="OrthoDB" id="9816041at2"/>
<keyword evidence="3" id="KW-1003">Cell membrane</keyword>
<feature type="transmembrane region" description="Helical" evidence="7">
    <location>
        <begin position="311"/>
        <end position="333"/>
    </location>
</feature>
<feature type="transmembrane region" description="Helical" evidence="7">
    <location>
        <begin position="25"/>
        <end position="48"/>
    </location>
</feature>
<feature type="transmembrane region" description="Helical" evidence="7">
    <location>
        <begin position="370"/>
        <end position="388"/>
    </location>
</feature>
<dbReference type="InterPro" id="IPR004638">
    <property type="entry name" value="EmrB-like"/>
</dbReference>
<dbReference type="PRINTS" id="PR01036">
    <property type="entry name" value="TCRTETB"/>
</dbReference>
<dbReference type="PROSITE" id="PS50850">
    <property type="entry name" value="MFS"/>
    <property type="match status" value="1"/>
</dbReference>
<evidence type="ECO:0000313" key="9">
    <source>
        <dbReference type="EMBL" id="RKL66406.1"/>
    </source>
</evidence>
<dbReference type="NCBIfam" id="TIGR00711">
    <property type="entry name" value="efflux_EmrB"/>
    <property type="match status" value="1"/>
</dbReference>
<comment type="subcellular location">
    <subcellularLocation>
        <location evidence="1">Cell membrane</location>
        <topology evidence="1">Multi-pass membrane protein</topology>
    </subcellularLocation>
</comment>
<keyword evidence="5 7" id="KW-1133">Transmembrane helix</keyword>
<dbReference type="PANTHER" id="PTHR42718">
    <property type="entry name" value="MAJOR FACILITATOR SUPERFAMILY MULTIDRUG TRANSPORTER MFSC"/>
    <property type="match status" value="1"/>
</dbReference>
<feature type="transmembrane region" description="Helical" evidence="7">
    <location>
        <begin position="211"/>
        <end position="232"/>
    </location>
</feature>